<keyword evidence="2" id="KW-1185">Reference proteome</keyword>
<sequence>MSIAEKLKWRCLSTQIFGQIVGSLLNTKEMGFKQTPLAFDKFDNP</sequence>
<reference evidence="1 2" key="1">
    <citation type="submission" date="2014-02" db="EMBL/GenBank/DDBJ databases">
        <authorList>
            <person name="Genoscope - CEA"/>
        </authorList>
    </citation>
    <scope>NUCLEOTIDE SEQUENCE [LARGE SCALE GENOMIC DNA]</scope>
    <source>
        <strain evidence="1 2">PCC 8005</strain>
    </source>
</reference>
<evidence type="ECO:0000313" key="1">
    <source>
        <dbReference type="EMBL" id="CDM95988.1"/>
    </source>
</evidence>
<evidence type="ECO:0000313" key="2">
    <source>
        <dbReference type="Proteomes" id="UP000032946"/>
    </source>
</evidence>
<dbReference type="EMBL" id="FO818640">
    <property type="protein sequence ID" value="CDM95988.1"/>
    <property type="molecule type" value="Genomic_DNA"/>
</dbReference>
<protein>
    <submittedName>
        <fullName evidence="1">Uncharacterized protein</fullName>
    </submittedName>
</protein>
<organism evidence="1 2">
    <name type="scientific">Limnospira indica PCC 8005</name>
    <dbReference type="NCBI Taxonomy" id="376219"/>
    <lineage>
        <taxon>Bacteria</taxon>
        <taxon>Bacillati</taxon>
        <taxon>Cyanobacteriota</taxon>
        <taxon>Cyanophyceae</taxon>
        <taxon>Oscillatoriophycideae</taxon>
        <taxon>Oscillatoriales</taxon>
        <taxon>Sirenicapillariaceae</taxon>
        <taxon>Limnospira</taxon>
    </lineage>
</organism>
<accession>A0A9P1KI22</accession>
<dbReference type="Proteomes" id="UP000032946">
    <property type="component" value="Chromosome"/>
</dbReference>
<dbReference type="AlphaFoldDB" id="A0A9P1KI22"/>
<name>A0A9P1KI22_9CYAN</name>
<gene>
    <name evidence="1" type="ORF">ARTHRO_40394</name>
</gene>
<proteinExistence type="predicted"/>